<evidence type="ECO:0000256" key="5">
    <source>
        <dbReference type="RuleBase" id="RU364023"/>
    </source>
</evidence>
<dbReference type="EMBL" id="CAMPGE010006776">
    <property type="protein sequence ID" value="CAI2365668.1"/>
    <property type="molecule type" value="Genomic_DNA"/>
</dbReference>
<feature type="region of interest" description="Disordered" evidence="6">
    <location>
        <begin position="1"/>
        <end position="86"/>
    </location>
</feature>
<dbReference type="InterPro" id="IPR023179">
    <property type="entry name" value="GTP-bd_ortho_bundle_sf"/>
</dbReference>
<dbReference type="GO" id="GO:0005730">
    <property type="term" value="C:nucleolus"/>
    <property type="evidence" value="ECO:0007669"/>
    <property type="project" value="UniProtKB-SubCell"/>
</dbReference>
<feature type="compositionally biased region" description="Low complexity" evidence="6">
    <location>
        <begin position="30"/>
        <end position="42"/>
    </location>
</feature>
<comment type="caution">
    <text evidence="8">The sequence shown here is derived from an EMBL/GenBank/DDBJ whole genome shotgun (WGS) entry which is preliminary data.</text>
</comment>
<keyword evidence="3 5" id="KW-0342">GTP-binding</keyword>
<dbReference type="Proteomes" id="UP001295684">
    <property type="component" value="Unassembled WGS sequence"/>
</dbReference>
<evidence type="ECO:0000313" key="9">
    <source>
        <dbReference type="Proteomes" id="UP001295684"/>
    </source>
</evidence>
<feature type="compositionally biased region" description="Basic and acidic residues" evidence="6">
    <location>
        <begin position="69"/>
        <end position="78"/>
    </location>
</feature>
<keyword evidence="9" id="KW-1185">Reference proteome</keyword>
<dbReference type="PRINTS" id="PR00326">
    <property type="entry name" value="GTP1OBG"/>
</dbReference>
<dbReference type="Gene3D" id="1.10.1580.10">
    <property type="match status" value="1"/>
</dbReference>
<evidence type="ECO:0000259" key="7">
    <source>
        <dbReference type="PROSITE" id="PS51721"/>
    </source>
</evidence>
<evidence type="ECO:0000256" key="4">
    <source>
        <dbReference type="ARBA" id="ARBA00023242"/>
    </source>
</evidence>
<organism evidence="8 9">
    <name type="scientific">Euplotes crassus</name>
    <dbReference type="NCBI Taxonomy" id="5936"/>
    <lineage>
        <taxon>Eukaryota</taxon>
        <taxon>Sar</taxon>
        <taxon>Alveolata</taxon>
        <taxon>Ciliophora</taxon>
        <taxon>Intramacronucleata</taxon>
        <taxon>Spirotrichea</taxon>
        <taxon>Hypotrichia</taxon>
        <taxon>Euplotida</taxon>
        <taxon>Euplotidae</taxon>
        <taxon>Moneuplotes</taxon>
    </lineage>
</organism>
<dbReference type="Pfam" id="PF08153">
    <property type="entry name" value="NGP1NT"/>
    <property type="match status" value="1"/>
</dbReference>
<keyword evidence="2 5" id="KW-0547">Nucleotide-binding</keyword>
<dbReference type="PANTHER" id="PTHR11089">
    <property type="entry name" value="GTP-BINDING PROTEIN-RELATED"/>
    <property type="match status" value="1"/>
</dbReference>
<keyword evidence="4 5" id="KW-0539">Nucleus</keyword>
<evidence type="ECO:0000256" key="2">
    <source>
        <dbReference type="ARBA" id="ARBA00022741"/>
    </source>
</evidence>
<proteinExistence type="inferred from homology"/>
<dbReference type="GO" id="GO:0005525">
    <property type="term" value="F:GTP binding"/>
    <property type="evidence" value="ECO:0007669"/>
    <property type="project" value="UniProtKB-KW"/>
</dbReference>
<dbReference type="InterPro" id="IPR050755">
    <property type="entry name" value="TRAFAC_YlqF/YawG_RiboMat"/>
</dbReference>
<dbReference type="Pfam" id="PF01926">
    <property type="entry name" value="MMR_HSR1"/>
    <property type="match status" value="1"/>
</dbReference>
<sequence>MPKRIQAVRRGNFRENNKKAQIATRTKKTSAFSRSNASSNPNRPDPHNGKGHLRSKATINRLNMYNEKPNYEKMKKTPTDPMAGRLYSNRKYWGNTRQLDQKELDKYTTALNKSLESKGSGHSILISGRKLPVSLLKGADIKSSKNVKLLDIESFEDTFGGKARRKKPRITSFSLESLAENAQKLQSKYNPDKDGDLHKHDMIEAKDKVSDKRMEAGQSKRIWEELYKVLDSSDVLIQVVDARDPMGTRVKHVEEHLKKNCPNKHLVIILNKCDLIPTSVTAKWIKILSKEYPTLAYKASINNPFGKGSLIQLLRQFDNFHKNKKSVSVGFIGYPNVGKSSIINSLRKKTVCKAAPVPGETKVWQYITLTRRIYLIDCPGIVYNIGDDDTDTVLKGVIRPEKLEAPDFHIQAILDRADQTNIIETYGIAKWTDAEDFLEQLGRKTGKLMKGGDANQNAVAKQVITDWQRGRIRYMVHPSQAQIEEAERKEKPVFNPALLVDLHKKDDEDDLINMDGDEALESIEEEIEEVGEGED</sequence>
<dbReference type="Gene3D" id="3.40.50.300">
    <property type="entry name" value="P-loop containing nucleotide triphosphate hydrolases"/>
    <property type="match status" value="1"/>
</dbReference>
<comment type="function">
    <text evidence="5">GTPase that associates with pre-60S ribosomal subunits in the nucleolus and is required for their nuclear export and maturation.</text>
</comment>
<evidence type="ECO:0000256" key="6">
    <source>
        <dbReference type="SAM" id="MobiDB-lite"/>
    </source>
</evidence>
<dbReference type="PANTHER" id="PTHR11089:SF9">
    <property type="entry name" value="NUCLEOLAR GTP-BINDING PROTEIN 2"/>
    <property type="match status" value="1"/>
</dbReference>
<dbReference type="InterPro" id="IPR024929">
    <property type="entry name" value="GNL2_CP_dom"/>
</dbReference>
<dbReference type="AlphaFoldDB" id="A0AAD1UF50"/>
<protein>
    <recommendedName>
        <fullName evidence="5">Nucleolar GTP-binding protein 2</fullName>
    </recommendedName>
</protein>
<accession>A0AAD1UF50</accession>
<feature type="domain" description="CP-type G" evidence="7">
    <location>
        <begin position="223"/>
        <end position="384"/>
    </location>
</feature>
<evidence type="ECO:0000256" key="3">
    <source>
        <dbReference type="ARBA" id="ARBA00023134"/>
    </source>
</evidence>
<comment type="similarity">
    <text evidence="5">Belongs to the TRAFAC class YlqF/YawG GTPase family. NOG2 subfamily.</text>
</comment>
<comment type="subcellular location">
    <subcellularLocation>
        <location evidence="1 5">Nucleus</location>
        <location evidence="1 5">Nucleolus</location>
    </subcellularLocation>
</comment>
<name>A0AAD1UF50_EUPCR</name>
<dbReference type="PROSITE" id="PS51721">
    <property type="entry name" value="G_CP"/>
    <property type="match status" value="1"/>
</dbReference>
<dbReference type="InterPro" id="IPR012971">
    <property type="entry name" value="NOG2_N_dom"/>
</dbReference>
<evidence type="ECO:0000313" key="8">
    <source>
        <dbReference type="EMBL" id="CAI2365668.1"/>
    </source>
</evidence>
<reference evidence="8" key="1">
    <citation type="submission" date="2023-07" db="EMBL/GenBank/DDBJ databases">
        <authorList>
            <consortium name="AG Swart"/>
            <person name="Singh M."/>
            <person name="Singh A."/>
            <person name="Seah K."/>
            <person name="Emmerich C."/>
        </authorList>
    </citation>
    <scope>NUCLEOTIDE SEQUENCE</scope>
    <source>
        <strain evidence="8">DP1</strain>
    </source>
</reference>
<evidence type="ECO:0000256" key="1">
    <source>
        <dbReference type="ARBA" id="ARBA00004604"/>
    </source>
</evidence>
<dbReference type="CDD" id="cd01858">
    <property type="entry name" value="NGP_1"/>
    <property type="match status" value="1"/>
</dbReference>
<dbReference type="FunFam" id="3.40.50.300:FF:000559">
    <property type="entry name" value="Nuclear/nucleolar GTPase 2"/>
    <property type="match status" value="1"/>
</dbReference>
<dbReference type="InterPro" id="IPR006073">
    <property type="entry name" value="GTP-bd"/>
</dbReference>
<dbReference type="InterPro" id="IPR027417">
    <property type="entry name" value="P-loop_NTPase"/>
</dbReference>
<gene>
    <name evidence="8" type="ORF">ECRASSUSDP1_LOCUS6973</name>
</gene>
<dbReference type="SUPFAM" id="SSF52540">
    <property type="entry name" value="P-loop containing nucleoside triphosphate hydrolases"/>
    <property type="match status" value="1"/>
</dbReference>
<dbReference type="InterPro" id="IPR030378">
    <property type="entry name" value="G_CP_dom"/>
</dbReference>